<sequence>MDILPFEYLDGFKRYWRRRKYQRLDDAIKMKRKLKIARLGSKRSGSGKQKELIKTKKVDKFGGFKFITPMKLLAKFHEAYIDAMIRLSGSKRIDHVNNEAKRVAKCKPIPMLSASTNEMVDSRVVVEIYKRVVSTRDQPSIIVPEL</sequence>
<proteinExistence type="predicted"/>
<gene>
    <name evidence="1" type="ORF">ACH5RR_030103</name>
</gene>
<evidence type="ECO:0000313" key="1">
    <source>
        <dbReference type="EMBL" id="KAL3510702.1"/>
    </source>
</evidence>
<keyword evidence="2" id="KW-1185">Reference proteome</keyword>
<accession>A0ABD2YTN9</accession>
<evidence type="ECO:0000313" key="2">
    <source>
        <dbReference type="Proteomes" id="UP001630127"/>
    </source>
</evidence>
<name>A0ABD2YTN9_9GENT</name>
<organism evidence="1 2">
    <name type="scientific">Cinchona calisaya</name>
    <dbReference type="NCBI Taxonomy" id="153742"/>
    <lineage>
        <taxon>Eukaryota</taxon>
        <taxon>Viridiplantae</taxon>
        <taxon>Streptophyta</taxon>
        <taxon>Embryophyta</taxon>
        <taxon>Tracheophyta</taxon>
        <taxon>Spermatophyta</taxon>
        <taxon>Magnoliopsida</taxon>
        <taxon>eudicotyledons</taxon>
        <taxon>Gunneridae</taxon>
        <taxon>Pentapetalae</taxon>
        <taxon>asterids</taxon>
        <taxon>lamiids</taxon>
        <taxon>Gentianales</taxon>
        <taxon>Rubiaceae</taxon>
        <taxon>Cinchonoideae</taxon>
        <taxon>Cinchoneae</taxon>
        <taxon>Cinchona</taxon>
    </lineage>
</organism>
<dbReference type="EMBL" id="JBJUIK010000012">
    <property type="protein sequence ID" value="KAL3510702.1"/>
    <property type="molecule type" value="Genomic_DNA"/>
</dbReference>
<reference evidence="1 2" key="1">
    <citation type="submission" date="2024-11" db="EMBL/GenBank/DDBJ databases">
        <title>A near-complete genome assembly of Cinchona calisaya.</title>
        <authorList>
            <person name="Lian D.C."/>
            <person name="Zhao X.W."/>
            <person name="Wei L."/>
        </authorList>
    </citation>
    <scope>NUCLEOTIDE SEQUENCE [LARGE SCALE GENOMIC DNA]</scope>
    <source>
        <tissue evidence="1">Nenye</tissue>
    </source>
</reference>
<dbReference type="AlphaFoldDB" id="A0ABD2YTN9"/>
<protein>
    <submittedName>
        <fullName evidence="1">Uncharacterized protein</fullName>
    </submittedName>
</protein>
<dbReference type="PANTHER" id="PTHR33702:SF2">
    <property type="match status" value="1"/>
</dbReference>
<comment type="caution">
    <text evidence="1">The sequence shown here is derived from an EMBL/GenBank/DDBJ whole genome shotgun (WGS) entry which is preliminary data.</text>
</comment>
<dbReference type="PANTHER" id="PTHR33702">
    <property type="entry name" value="BNAA09G40010D PROTEIN"/>
    <property type="match status" value="1"/>
</dbReference>
<dbReference type="Proteomes" id="UP001630127">
    <property type="component" value="Unassembled WGS sequence"/>
</dbReference>